<name>A0AA86QIT2_9EUKA</name>
<proteinExistence type="predicted"/>
<organism evidence="2">
    <name type="scientific">Hexamita inflata</name>
    <dbReference type="NCBI Taxonomy" id="28002"/>
    <lineage>
        <taxon>Eukaryota</taxon>
        <taxon>Metamonada</taxon>
        <taxon>Diplomonadida</taxon>
        <taxon>Hexamitidae</taxon>
        <taxon>Hexamitinae</taxon>
        <taxon>Hexamita</taxon>
    </lineage>
</organism>
<keyword evidence="1" id="KW-0812">Transmembrane</keyword>
<keyword evidence="4" id="KW-1185">Reference proteome</keyword>
<dbReference type="EMBL" id="CATOUU010000929">
    <property type="protein sequence ID" value="CAI9960151.1"/>
    <property type="molecule type" value="Genomic_DNA"/>
</dbReference>
<feature type="transmembrane region" description="Helical" evidence="1">
    <location>
        <begin position="70"/>
        <end position="90"/>
    </location>
</feature>
<keyword evidence="1" id="KW-1133">Transmembrane helix</keyword>
<sequence>MLTTKLQIFISRKRQYFETEVQSKSAYLNQPKSCCCYSGCQAGCSYQDFWSYCFLSRGFWSTRSTFSSTLIVSSTPFAVLGSVLLIGGSWQKMHFCQWMMAAFRSLKGHQQFMQSKQMSEFLILKIVRIKFLNDHFSDIRDTTITIFTVWNWAFYVKVSRFVALYLFHLRGNFLF</sequence>
<protein>
    <submittedName>
        <fullName evidence="3">Hypothetical_protein</fullName>
    </submittedName>
</protein>
<dbReference type="AlphaFoldDB" id="A0AA86QIT2"/>
<comment type="caution">
    <text evidence="2">The sequence shown here is derived from an EMBL/GenBank/DDBJ whole genome shotgun (WGS) entry which is preliminary data.</text>
</comment>
<evidence type="ECO:0000313" key="2">
    <source>
        <dbReference type="EMBL" id="CAI9960151.1"/>
    </source>
</evidence>
<dbReference type="EMBL" id="CAXDID020000313">
    <property type="protein sequence ID" value="CAL6075255.1"/>
    <property type="molecule type" value="Genomic_DNA"/>
</dbReference>
<evidence type="ECO:0000313" key="4">
    <source>
        <dbReference type="Proteomes" id="UP001642409"/>
    </source>
</evidence>
<evidence type="ECO:0000313" key="3">
    <source>
        <dbReference type="EMBL" id="CAL6075255.1"/>
    </source>
</evidence>
<gene>
    <name evidence="2" type="ORF">HINF_LOCUS47796</name>
    <name evidence="3" type="ORF">HINF_LOCUS57117</name>
</gene>
<evidence type="ECO:0000256" key="1">
    <source>
        <dbReference type="SAM" id="Phobius"/>
    </source>
</evidence>
<dbReference type="Proteomes" id="UP001642409">
    <property type="component" value="Unassembled WGS sequence"/>
</dbReference>
<reference evidence="2" key="1">
    <citation type="submission" date="2023-06" db="EMBL/GenBank/DDBJ databases">
        <authorList>
            <person name="Kurt Z."/>
        </authorList>
    </citation>
    <scope>NUCLEOTIDE SEQUENCE</scope>
</reference>
<reference evidence="3 4" key="2">
    <citation type="submission" date="2024-07" db="EMBL/GenBank/DDBJ databases">
        <authorList>
            <person name="Akdeniz Z."/>
        </authorList>
    </citation>
    <scope>NUCLEOTIDE SEQUENCE [LARGE SCALE GENOMIC DNA]</scope>
</reference>
<keyword evidence="1" id="KW-0472">Membrane</keyword>
<accession>A0AA86QIT2</accession>